<keyword evidence="2" id="KW-0812">Transmembrane</keyword>
<accession>A0A8S5SD96</accession>
<protein>
    <recommendedName>
        <fullName evidence="3">Bacterial repeat domain-containing protein</fullName>
    </recommendedName>
</protein>
<dbReference type="EMBL" id="BK032577">
    <property type="protein sequence ID" value="DAF49012.1"/>
    <property type="molecule type" value="Genomic_DNA"/>
</dbReference>
<feature type="domain" description="Bacterial repeat" evidence="3">
    <location>
        <begin position="188"/>
        <end position="253"/>
    </location>
</feature>
<evidence type="ECO:0000256" key="1">
    <source>
        <dbReference type="SAM" id="MobiDB-lite"/>
    </source>
</evidence>
<evidence type="ECO:0000313" key="4">
    <source>
        <dbReference type="EMBL" id="DAF49012.1"/>
    </source>
</evidence>
<feature type="transmembrane region" description="Helical" evidence="2">
    <location>
        <begin position="56"/>
        <end position="77"/>
    </location>
</feature>
<feature type="transmembrane region" description="Helical" evidence="2">
    <location>
        <begin position="26"/>
        <end position="50"/>
    </location>
</feature>
<keyword evidence="2" id="KW-1133">Transmembrane helix</keyword>
<sequence length="356" mass="38247">MRKKVSQNQTPQDLLKNYKSRLAKEGWLKAALCGMSVGFSADILCATAFWVFGIKLFWICILVFAAVTAIATPPFYFCRFKNSRRQVASRVDMLGLEERILTMTQFENDDSYIARRQREDAMNALKSVNSSFIKISVSASMVAVFCAMLVLGVGATTASALSSKSLVAMIQENKTEPNSGIFYLTYGVKGNIGGRVDGELEQTVDEGESGKIVQAVADDGYVFIGWTDGYVDATRVDSAKNGDVDVSAIFVEIESDEEEDIAEEEKREGNPGGKGNGGAPQSPENQNGNSGGNDDAGDGAGAGSDVASNQVIDGSTYYGDEYGGSLSDAQDSMNSNSNLSGEEKDTIGDYFHNIQK</sequence>
<name>A0A8S5SD96_9CAUD</name>
<dbReference type="Pfam" id="PF18998">
    <property type="entry name" value="Flg_new_2"/>
    <property type="match status" value="1"/>
</dbReference>
<evidence type="ECO:0000256" key="2">
    <source>
        <dbReference type="SAM" id="Phobius"/>
    </source>
</evidence>
<reference evidence="4" key="1">
    <citation type="journal article" date="2021" name="Proc. Natl. Acad. Sci. U.S.A.">
        <title>A Catalog of Tens of Thousands of Viruses from Human Metagenomes Reveals Hidden Associations with Chronic Diseases.</title>
        <authorList>
            <person name="Tisza M.J."/>
            <person name="Buck C.B."/>
        </authorList>
    </citation>
    <scope>NUCLEOTIDE SEQUENCE</scope>
    <source>
        <strain evidence="4">Ctnpt50</strain>
    </source>
</reference>
<proteinExistence type="predicted"/>
<feature type="transmembrane region" description="Helical" evidence="2">
    <location>
        <begin position="132"/>
        <end position="155"/>
    </location>
</feature>
<evidence type="ECO:0000259" key="3">
    <source>
        <dbReference type="Pfam" id="PF18998"/>
    </source>
</evidence>
<feature type="compositionally biased region" description="Polar residues" evidence="1">
    <location>
        <begin position="327"/>
        <end position="340"/>
    </location>
</feature>
<feature type="region of interest" description="Disordered" evidence="1">
    <location>
        <begin position="252"/>
        <end position="356"/>
    </location>
</feature>
<keyword evidence="2" id="KW-0472">Membrane</keyword>
<feature type="compositionally biased region" description="Acidic residues" evidence="1">
    <location>
        <begin position="253"/>
        <end position="263"/>
    </location>
</feature>
<dbReference type="InterPro" id="IPR044060">
    <property type="entry name" value="Bacterial_rp_domain"/>
</dbReference>
<organism evidence="4">
    <name type="scientific">Siphoviridae sp. ctnpt50</name>
    <dbReference type="NCBI Taxonomy" id="2827941"/>
    <lineage>
        <taxon>Viruses</taxon>
        <taxon>Duplodnaviria</taxon>
        <taxon>Heunggongvirae</taxon>
        <taxon>Uroviricota</taxon>
        <taxon>Caudoviricetes</taxon>
    </lineage>
</organism>